<dbReference type="PANTHER" id="PTHR21248:SF22">
    <property type="entry name" value="PHOSPHOLIPASE D"/>
    <property type="match status" value="1"/>
</dbReference>
<dbReference type="CDD" id="cd09159">
    <property type="entry name" value="PLDc_ybhO_like_2"/>
    <property type="match status" value="1"/>
</dbReference>
<dbReference type="InterPro" id="IPR025202">
    <property type="entry name" value="PLD-like_dom"/>
</dbReference>
<accession>A0A6A5CDT2</accession>
<comment type="caution">
    <text evidence="2">The sequence shown here is derived from an EMBL/GenBank/DDBJ whole genome shotgun (WGS) entry which is preliminary data.</text>
</comment>
<dbReference type="OrthoDB" id="14911at2759"/>
<dbReference type="CDD" id="cd09110">
    <property type="entry name" value="PLDc_CLS_1"/>
    <property type="match status" value="1"/>
</dbReference>
<dbReference type="VEuPathDB" id="AmoebaDB:NfTy_013220"/>
<feature type="domain" description="PLD phosphodiesterase" evidence="1">
    <location>
        <begin position="209"/>
        <end position="236"/>
    </location>
</feature>
<dbReference type="OMA" id="HMNINTK"/>
<organism evidence="2 3">
    <name type="scientific">Naegleria fowleri</name>
    <name type="common">Brain eating amoeba</name>
    <dbReference type="NCBI Taxonomy" id="5763"/>
    <lineage>
        <taxon>Eukaryota</taxon>
        <taxon>Discoba</taxon>
        <taxon>Heterolobosea</taxon>
        <taxon>Tetramitia</taxon>
        <taxon>Eutetramitia</taxon>
        <taxon>Vahlkampfiidae</taxon>
        <taxon>Naegleria</taxon>
    </lineage>
</organism>
<dbReference type="Pfam" id="PF13091">
    <property type="entry name" value="PLDc_2"/>
    <property type="match status" value="2"/>
</dbReference>
<dbReference type="GO" id="GO:0030572">
    <property type="term" value="F:phosphatidyltransferase activity"/>
    <property type="evidence" value="ECO:0007669"/>
    <property type="project" value="UniProtKB-ARBA"/>
</dbReference>
<dbReference type="PROSITE" id="PS50035">
    <property type="entry name" value="PLD"/>
    <property type="match status" value="2"/>
</dbReference>
<proteinExistence type="predicted"/>
<protein>
    <recommendedName>
        <fullName evidence="1">PLD phosphodiesterase domain-containing protein</fullName>
    </recommendedName>
</protein>
<evidence type="ECO:0000313" key="3">
    <source>
        <dbReference type="Proteomes" id="UP000444721"/>
    </source>
</evidence>
<dbReference type="Gene3D" id="3.30.870.10">
    <property type="entry name" value="Endonuclease Chain A"/>
    <property type="match status" value="2"/>
</dbReference>
<dbReference type="SMART" id="SM00155">
    <property type="entry name" value="PLDc"/>
    <property type="match status" value="2"/>
</dbReference>
<dbReference type="PANTHER" id="PTHR21248">
    <property type="entry name" value="CARDIOLIPIN SYNTHASE"/>
    <property type="match status" value="1"/>
</dbReference>
<name>A0A6A5CDT2_NAEFO</name>
<dbReference type="InterPro" id="IPR001736">
    <property type="entry name" value="PLipase_D/transphosphatidylase"/>
</dbReference>
<dbReference type="VEuPathDB" id="AmoebaDB:FDP41_010580"/>
<feature type="domain" description="PLD phosphodiesterase" evidence="1">
    <location>
        <begin position="489"/>
        <end position="516"/>
    </location>
</feature>
<dbReference type="RefSeq" id="XP_044568228.1">
    <property type="nucleotide sequence ID" value="XM_044700894.1"/>
</dbReference>
<dbReference type="EMBL" id="VFQX01000006">
    <property type="protein sequence ID" value="KAF0983515.1"/>
    <property type="molecule type" value="Genomic_DNA"/>
</dbReference>
<dbReference type="GO" id="GO:0032049">
    <property type="term" value="P:cardiolipin biosynthetic process"/>
    <property type="evidence" value="ECO:0007669"/>
    <property type="project" value="UniProtKB-ARBA"/>
</dbReference>
<dbReference type="GeneID" id="68117795"/>
<evidence type="ECO:0000259" key="1">
    <source>
        <dbReference type="PROSITE" id="PS50035"/>
    </source>
</evidence>
<dbReference type="VEuPathDB" id="AmoebaDB:NF0117960"/>
<dbReference type="SUPFAM" id="SSF56024">
    <property type="entry name" value="Phospholipase D/nuclease"/>
    <property type="match status" value="2"/>
</dbReference>
<dbReference type="AlphaFoldDB" id="A0A6A5CDT2"/>
<keyword evidence="3" id="KW-1185">Reference proteome</keyword>
<gene>
    <name evidence="2" type="ORF">FDP41_010580</name>
</gene>
<sequence length="594" mass="68865">MLKAGTAATTRGCSSLLYSSSSPSSYYRNLFYSRVWHRFMFKSKSWIWRHGGVAKATEEVISAFYPHLEELSKKCGRDLLLPWFMSISQSISLGGFSENNRVKEIYFHGADYFKSLWNHIDRAKKRVFIDCYTISTDQTGDKTLVKLIEAAHRGVEVILTVDAFGSYHIDFEKEDLIQELKDAGGKVLKFNERDLKLIYFFFRHPSRSPTLRNHKKVCVIDDKIGLIGGMNIENRYSNPFDRQMYTEEQLEREITAEEGDRGVLDVPPDENLLDELDEYIEKGRSNTTDFNVLLSGIGDMRDLHCMVDGPCVSYLTLSLLFSLEQSNSKYGKELALRFPKEDICTADREFEPESLHDFIEEAVPKEVNSSIEFSSQATESMKSSVTANSTIDEGRRFSQVLFSDPKKHKTALYKNICNVIKNSTSHCYISTPYFYPPEKLRDALITARKNGCDVRLLTCGRSDVPGMRYISTYIYEDYLKHGIRVYEYFGKTLHAKYMTIDGFFTSMGSYNLDKMSLETNLEVGIQHYDIKLAKELEKDFKRELEVSKEILIEDWEKRPFKLKMMGFIWYWIYELFGPEGKLTFKKWIFNSNNK</sequence>
<reference evidence="2 3" key="1">
    <citation type="journal article" date="2019" name="Sci. Rep.">
        <title>Nanopore sequencing improves the draft genome of the human pathogenic amoeba Naegleria fowleri.</title>
        <authorList>
            <person name="Liechti N."/>
            <person name="Schurch N."/>
            <person name="Bruggmann R."/>
            <person name="Wittwer M."/>
        </authorList>
    </citation>
    <scope>NUCLEOTIDE SEQUENCE [LARGE SCALE GENOMIC DNA]</scope>
    <source>
        <strain evidence="2 3">ATCC 30894</strain>
    </source>
</reference>
<evidence type="ECO:0000313" key="2">
    <source>
        <dbReference type="EMBL" id="KAF0983515.1"/>
    </source>
</evidence>
<dbReference type="Proteomes" id="UP000444721">
    <property type="component" value="Unassembled WGS sequence"/>
</dbReference>